<feature type="compositionally biased region" description="Pro residues" evidence="1">
    <location>
        <begin position="11"/>
        <end position="21"/>
    </location>
</feature>
<gene>
    <name evidence="2" type="ordered locus">AALP_Aa2g071800</name>
</gene>
<protein>
    <submittedName>
        <fullName evidence="2">Uncharacterized protein</fullName>
    </submittedName>
</protein>
<dbReference type="Gramene" id="KFK40994">
    <property type="protein sequence ID" value="KFK40994"/>
    <property type="gene ID" value="AALP_AA2G071800"/>
</dbReference>
<keyword evidence="3" id="KW-1185">Reference proteome</keyword>
<dbReference type="EMBL" id="CM002870">
    <property type="protein sequence ID" value="KFK40994.1"/>
    <property type="molecule type" value="Genomic_DNA"/>
</dbReference>
<feature type="region of interest" description="Disordered" evidence="1">
    <location>
        <begin position="1"/>
        <end position="22"/>
    </location>
</feature>
<evidence type="ECO:0000313" key="3">
    <source>
        <dbReference type="Proteomes" id="UP000029120"/>
    </source>
</evidence>
<accession>A0A087HFU2</accession>
<organism evidence="2 3">
    <name type="scientific">Arabis alpina</name>
    <name type="common">Alpine rock-cress</name>
    <dbReference type="NCBI Taxonomy" id="50452"/>
    <lineage>
        <taxon>Eukaryota</taxon>
        <taxon>Viridiplantae</taxon>
        <taxon>Streptophyta</taxon>
        <taxon>Embryophyta</taxon>
        <taxon>Tracheophyta</taxon>
        <taxon>Spermatophyta</taxon>
        <taxon>Magnoliopsida</taxon>
        <taxon>eudicotyledons</taxon>
        <taxon>Gunneridae</taxon>
        <taxon>Pentapetalae</taxon>
        <taxon>rosids</taxon>
        <taxon>malvids</taxon>
        <taxon>Brassicales</taxon>
        <taxon>Brassicaceae</taxon>
        <taxon>Arabideae</taxon>
        <taxon>Arabis</taxon>
    </lineage>
</organism>
<sequence length="199" mass="21830">MAATVGDSPSTPEPPDPPDPPDIISYARPFPFVFLSTTSHLSFPTSLFSFIFQNQDLKAADPESSCLNHVSLKKNPENLNKVSHQPAAVLHLLSGSRMNHPPLSPRLPRMSTLFCSSVKICLAASTFLRRQRTLLTDKPSCNLSVRYLLMGQTCVPDLNVFAFGPSLMSSQPMIIANVKCFVVKFADLYGCITTFLLGQ</sequence>
<name>A0A087HFU2_ARAAL</name>
<dbReference type="Proteomes" id="UP000029120">
    <property type="component" value="Chromosome 2"/>
</dbReference>
<evidence type="ECO:0000313" key="2">
    <source>
        <dbReference type="EMBL" id="KFK40994.1"/>
    </source>
</evidence>
<evidence type="ECO:0000256" key="1">
    <source>
        <dbReference type="SAM" id="MobiDB-lite"/>
    </source>
</evidence>
<reference evidence="3" key="1">
    <citation type="journal article" date="2015" name="Nat. Plants">
        <title>Genome expansion of Arabis alpina linked with retrotransposition and reduced symmetric DNA methylation.</title>
        <authorList>
            <person name="Willing E.M."/>
            <person name="Rawat V."/>
            <person name="Mandakova T."/>
            <person name="Maumus F."/>
            <person name="James G.V."/>
            <person name="Nordstroem K.J."/>
            <person name="Becker C."/>
            <person name="Warthmann N."/>
            <person name="Chica C."/>
            <person name="Szarzynska B."/>
            <person name="Zytnicki M."/>
            <person name="Albani M.C."/>
            <person name="Kiefer C."/>
            <person name="Bergonzi S."/>
            <person name="Castaings L."/>
            <person name="Mateos J.L."/>
            <person name="Berns M.C."/>
            <person name="Bujdoso N."/>
            <person name="Piofczyk T."/>
            <person name="de Lorenzo L."/>
            <person name="Barrero-Sicilia C."/>
            <person name="Mateos I."/>
            <person name="Piednoel M."/>
            <person name="Hagmann J."/>
            <person name="Chen-Min-Tao R."/>
            <person name="Iglesias-Fernandez R."/>
            <person name="Schuster S.C."/>
            <person name="Alonso-Blanco C."/>
            <person name="Roudier F."/>
            <person name="Carbonero P."/>
            <person name="Paz-Ares J."/>
            <person name="Davis S.J."/>
            <person name="Pecinka A."/>
            <person name="Quesneville H."/>
            <person name="Colot V."/>
            <person name="Lysak M.A."/>
            <person name="Weigel D."/>
            <person name="Coupland G."/>
            <person name="Schneeberger K."/>
        </authorList>
    </citation>
    <scope>NUCLEOTIDE SEQUENCE [LARGE SCALE GENOMIC DNA]</scope>
    <source>
        <strain evidence="3">cv. Pajares</strain>
    </source>
</reference>
<dbReference type="AlphaFoldDB" id="A0A087HFU2"/>
<proteinExistence type="predicted"/>